<dbReference type="KEGG" id="abaw:D5400_04480"/>
<dbReference type="Pfam" id="PF13545">
    <property type="entry name" value="HTH_Crp_2"/>
    <property type="match status" value="1"/>
</dbReference>
<dbReference type="Gene3D" id="2.60.120.10">
    <property type="entry name" value="Jelly Rolls"/>
    <property type="match status" value="1"/>
</dbReference>
<dbReference type="OrthoDB" id="7584044at2"/>
<dbReference type="GO" id="GO:0006355">
    <property type="term" value="P:regulation of DNA-templated transcription"/>
    <property type="evidence" value="ECO:0007669"/>
    <property type="project" value="InterPro"/>
</dbReference>
<reference evidence="5 6" key="1">
    <citation type="submission" date="2018-09" db="EMBL/GenBank/DDBJ databases">
        <title>Marinorhizobium profundi gen. nov., sp. nov., isolated from a deep-sea sediment sample from the New Britain Trench and proposal of Marinorhizobiaceae fam. nov. in the order Rhizobiales of the class Alphaproteobacteria.</title>
        <authorList>
            <person name="Cao J."/>
        </authorList>
    </citation>
    <scope>NUCLEOTIDE SEQUENCE [LARGE SCALE GENOMIC DNA]</scope>
    <source>
        <strain evidence="5 6">WS11</strain>
    </source>
</reference>
<dbReference type="InterPro" id="IPR000595">
    <property type="entry name" value="cNMP-bd_dom"/>
</dbReference>
<evidence type="ECO:0000313" key="5">
    <source>
        <dbReference type="EMBL" id="AZN70627.1"/>
    </source>
</evidence>
<dbReference type="SUPFAM" id="SSF46785">
    <property type="entry name" value="Winged helix' DNA-binding domain"/>
    <property type="match status" value="1"/>
</dbReference>
<dbReference type="GO" id="GO:0003677">
    <property type="term" value="F:DNA binding"/>
    <property type="evidence" value="ECO:0007669"/>
    <property type="project" value="UniProtKB-KW"/>
</dbReference>
<evidence type="ECO:0000256" key="3">
    <source>
        <dbReference type="ARBA" id="ARBA00023163"/>
    </source>
</evidence>
<feature type="domain" description="HTH crp-type" evidence="4">
    <location>
        <begin position="145"/>
        <end position="219"/>
    </location>
</feature>
<proteinExistence type="predicted"/>
<evidence type="ECO:0000259" key="4">
    <source>
        <dbReference type="PROSITE" id="PS51063"/>
    </source>
</evidence>
<dbReference type="InterPro" id="IPR012318">
    <property type="entry name" value="HTH_CRP"/>
</dbReference>
<evidence type="ECO:0000256" key="1">
    <source>
        <dbReference type="ARBA" id="ARBA00023015"/>
    </source>
</evidence>
<dbReference type="Gene3D" id="1.10.10.10">
    <property type="entry name" value="Winged helix-like DNA-binding domain superfamily/Winged helix DNA-binding domain"/>
    <property type="match status" value="1"/>
</dbReference>
<dbReference type="SUPFAM" id="SSF51206">
    <property type="entry name" value="cAMP-binding domain-like"/>
    <property type="match status" value="1"/>
</dbReference>
<dbReference type="InterPro" id="IPR036388">
    <property type="entry name" value="WH-like_DNA-bd_sf"/>
</dbReference>
<accession>A0A3Q8XLU0</accession>
<organism evidence="5 6">
    <name type="scientific">Georhizobium profundi</name>
    <dbReference type="NCBI Taxonomy" id="2341112"/>
    <lineage>
        <taxon>Bacteria</taxon>
        <taxon>Pseudomonadati</taxon>
        <taxon>Pseudomonadota</taxon>
        <taxon>Alphaproteobacteria</taxon>
        <taxon>Hyphomicrobiales</taxon>
        <taxon>Rhizobiaceae</taxon>
        <taxon>Georhizobium</taxon>
    </lineage>
</organism>
<dbReference type="EMBL" id="CP032509">
    <property type="protein sequence ID" value="AZN70627.1"/>
    <property type="molecule type" value="Genomic_DNA"/>
</dbReference>
<evidence type="ECO:0000313" key="6">
    <source>
        <dbReference type="Proteomes" id="UP000268192"/>
    </source>
</evidence>
<dbReference type="PROSITE" id="PS51063">
    <property type="entry name" value="HTH_CRP_2"/>
    <property type="match status" value="1"/>
</dbReference>
<keyword evidence="6" id="KW-1185">Reference proteome</keyword>
<dbReference type="CDD" id="cd00038">
    <property type="entry name" value="CAP_ED"/>
    <property type="match status" value="1"/>
</dbReference>
<dbReference type="Proteomes" id="UP000268192">
    <property type="component" value="Chromosome"/>
</dbReference>
<gene>
    <name evidence="5" type="ORF">D5400_04480</name>
</gene>
<dbReference type="SMART" id="SM00419">
    <property type="entry name" value="HTH_CRP"/>
    <property type="match status" value="1"/>
</dbReference>
<dbReference type="InterPro" id="IPR018490">
    <property type="entry name" value="cNMP-bd_dom_sf"/>
</dbReference>
<sequence length="239" mass="26832">MPHCLKLNLSARDRLTDAECAIIDQMGARQKLVPAKHDIVREGDIPTESCLVLSGFSARYHLLANGKRQISAIHVSGDFVDLHSLLLNEMDHGVVALSDCQVALVPHRMLRELTETEPHLSRLLWLSTLIDAAVHRRWLVTSGRLSASAQLAHLLCEIFLRLQVVELVDGNRFSFPISQVELSDALGLSTVHMNRTIRDLREHELVSWKGSEVTILNWDRLAEHGDFDAAYLNIGQQAR</sequence>
<dbReference type="RefSeq" id="WP_126008053.1">
    <property type="nucleotide sequence ID" value="NZ_CP032509.1"/>
</dbReference>
<keyword evidence="3" id="KW-0804">Transcription</keyword>
<protein>
    <submittedName>
        <fullName evidence="5">Crp/Fnr family transcriptional regulator</fullName>
    </submittedName>
</protein>
<evidence type="ECO:0000256" key="2">
    <source>
        <dbReference type="ARBA" id="ARBA00023125"/>
    </source>
</evidence>
<dbReference type="InterPro" id="IPR014710">
    <property type="entry name" value="RmlC-like_jellyroll"/>
</dbReference>
<keyword evidence="1" id="KW-0805">Transcription regulation</keyword>
<dbReference type="AlphaFoldDB" id="A0A3Q8XLU0"/>
<dbReference type="Pfam" id="PF00027">
    <property type="entry name" value="cNMP_binding"/>
    <property type="match status" value="1"/>
</dbReference>
<keyword evidence="2" id="KW-0238">DNA-binding</keyword>
<dbReference type="InterPro" id="IPR036390">
    <property type="entry name" value="WH_DNA-bd_sf"/>
</dbReference>
<name>A0A3Q8XLU0_9HYPH</name>